<name>A0A9Q8QH22_9HYPO</name>
<dbReference type="RefSeq" id="XP_047842966.1">
    <property type="nucleotide sequence ID" value="XM_047986982.1"/>
</dbReference>
<dbReference type="SUPFAM" id="SSF56112">
    <property type="entry name" value="Protein kinase-like (PK-like)"/>
    <property type="match status" value="1"/>
</dbReference>
<proteinExistence type="predicted"/>
<accession>A0A9Q8QH22</accession>
<dbReference type="EMBL" id="CP086358">
    <property type="protein sequence ID" value="UNI19485.1"/>
    <property type="molecule type" value="Genomic_DNA"/>
</dbReference>
<reference evidence="1" key="1">
    <citation type="submission" date="2021-11" db="EMBL/GenBank/DDBJ databases">
        <title>Purpureocillium_takamizusanense_genome.</title>
        <authorList>
            <person name="Nguyen N.-H."/>
        </authorList>
    </citation>
    <scope>NUCLEOTIDE SEQUENCE</scope>
    <source>
        <strain evidence="1">PT3</strain>
    </source>
</reference>
<dbReference type="GeneID" id="72067616"/>
<dbReference type="Proteomes" id="UP000829364">
    <property type="component" value="Chromosome 5"/>
</dbReference>
<sequence length="142" mass="15874">MKEKIFRYANFNLDALLALAEKLRCRPCTCDVSKPPKFGSLNWVIFVSFDDGIDWVFRAPRTGLSAIMTKESVSKMLVSEASTLKYLRAHSSIPVPEVYSYSGSKDNDIGVPYILQSKATGRALSEYDWAENSRGPPGYKVP</sequence>
<dbReference type="InterPro" id="IPR011009">
    <property type="entry name" value="Kinase-like_dom_sf"/>
</dbReference>
<evidence type="ECO:0000313" key="1">
    <source>
        <dbReference type="EMBL" id="UNI19485.1"/>
    </source>
</evidence>
<evidence type="ECO:0008006" key="3">
    <source>
        <dbReference type="Google" id="ProtNLM"/>
    </source>
</evidence>
<evidence type="ECO:0000313" key="2">
    <source>
        <dbReference type="Proteomes" id="UP000829364"/>
    </source>
</evidence>
<dbReference type="InterPro" id="IPR051678">
    <property type="entry name" value="AGP_Transferase"/>
</dbReference>
<dbReference type="KEGG" id="ptkz:JDV02_005667"/>
<dbReference type="PANTHER" id="PTHR21310:SF15">
    <property type="entry name" value="AMINOGLYCOSIDE PHOSPHOTRANSFERASE DOMAIN-CONTAINING PROTEIN"/>
    <property type="match status" value="1"/>
</dbReference>
<organism evidence="1 2">
    <name type="scientific">Purpureocillium takamizusanense</name>
    <dbReference type="NCBI Taxonomy" id="2060973"/>
    <lineage>
        <taxon>Eukaryota</taxon>
        <taxon>Fungi</taxon>
        <taxon>Dikarya</taxon>
        <taxon>Ascomycota</taxon>
        <taxon>Pezizomycotina</taxon>
        <taxon>Sordariomycetes</taxon>
        <taxon>Hypocreomycetidae</taxon>
        <taxon>Hypocreales</taxon>
        <taxon>Ophiocordycipitaceae</taxon>
        <taxon>Purpureocillium</taxon>
    </lineage>
</organism>
<dbReference type="PANTHER" id="PTHR21310">
    <property type="entry name" value="AMINOGLYCOSIDE PHOSPHOTRANSFERASE-RELATED-RELATED"/>
    <property type="match status" value="1"/>
</dbReference>
<keyword evidence="2" id="KW-1185">Reference proteome</keyword>
<dbReference type="OrthoDB" id="4926498at2759"/>
<gene>
    <name evidence="1" type="ORF">JDV02_005667</name>
</gene>
<protein>
    <recommendedName>
        <fullName evidence="3">Aminoglycoside phosphotransferase domain-containing protein</fullName>
    </recommendedName>
</protein>
<dbReference type="AlphaFoldDB" id="A0A9Q8QH22"/>